<evidence type="ECO:0000313" key="1">
    <source>
        <dbReference type="EMBL" id="SVE36730.1"/>
    </source>
</evidence>
<accession>A0A383CXF5</accession>
<protein>
    <submittedName>
        <fullName evidence="1">Uncharacterized protein</fullName>
    </submittedName>
</protein>
<gene>
    <name evidence="1" type="ORF">METZ01_LOCUS489584</name>
</gene>
<organism evidence="1">
    <name type="scientific">marine metagenome</name>
    <dbReference type="NCBI Taxonomy" id="408172"/>
    <lineage>
        <taxon>unclassified sequences</taxon>
        <taxon>metagenomes</taxon>
        <taxon>ecological metagenomes</taxon>
    </lineage>
</organism>
<sequence>MILIFIAALCAPACAISAPTPASVTEFGLPDSAVFCA</sequence>
<name>A0A383CXF5_9ZZZZ</name>
<reference evidence="1" key="1">
    <citation type="submission" date="2018-05" db="EMBL/GenBank/DDBJ databases">
        <authorList>
            <person name="Lanie J.A."/>
            <person name="Ng W.-L."/>
            <person name="Kazmierczak K.M."/>
            <person name="Andrzejewski T.M."/>
            <person name="Davidsen T.M."/>
            <person name="Wayne K.J."/>
            <person name="Tettelin H."/>
            <person name="Glass J.I."/>
            <person name="Rusch D."/>
            <person name="Podicherti R."/>
            <person name="Tsui H.-C.T."/>
            <person name="Winkler M.E."/>
        </authorList>
    </citation>
    <scope>NUCLEOTIDE SEQUENCE</scope>
</reference>
<dbReference type="AlphaFoldDB" id="A0A383CXF5"/>
<proteinExistence type="predicted"/>
<dbReference type="EMBL" id="UINC01212415">
    <property type="protein sequence ID" value="SVE36730.1"/>
    <property type="molecule type" value="Genomic_DNA"/>
</dbReference>